<name>A0ABN6KEN2_9LEPT</name>
<reference evidence="1 2" key="1">
    <citation type="submission" date="2021-08" db="EMBL/GenBank/DDBJ databases">
        <title>Complete genome sequence of Leptospira kobayashii strain E30.</title>
        <authorList>
            <person name="Nakao R."/>
            <person name="Nakamura S."/>
            <person name="Masuzawa T."/>
            <person name="Koizumi N."/>
        </authorList>
    </citation>
    <scope>NUCLEOTIDE SEQUENCE [LARGE SCALE GENOMIC DNA]</scope>
    <source>
        <strain evidence="1 2">E30</strain>
    </source>
</reference>
<gene>
    <name evidence="1" type="ORF">LPTSP3_g24340</name>
</gene>
<keyword evidence="2" id="KW-1185">Reference proteome</keyword>
<accession>A0ABN6KEN2</accession>
<protein>
    <submittedName>
        <fullName evidence="1">Uncharacterized protein</fullName>
    </submittedName>
</protein>
<organism evidence="1 2">
    <name type="scientific">Leptospira kobayashii</name>
    <dbReference type="NCBI Taxonomy" id="1917830"/>
    <lineage>
        <taxon>Bacteria</taxon>
        <taxon>Pseudomonadati</taxon>
        <taxon>Spirochaetota</taxon>
        <taxon>Spirochaetia</taxon>
        <taxon>Leptospirales</taxon>
        <taxon>Leptospiraceae</taxon>
        <taxon>Leptospira</taxon>
    </lineage>
</organism>
<sequence>MKIYISSTVWKALLWNEDNKKILPILESYIHERHQLYTSVYSVLNVFSEFPKDKKEKERSFLHLVNEIVEEILSFSRETLEVLAGNADTANANPTLHLLSVESSIALLSGMEEVLYFERANADLPESKLPLRNLFGEMN</sequence>
<dbReference type="EMBL" id="AP025028">
    <property type="protein sequence ID" value="BDA79504.1"/>
    <property type="molecule type" value="Genomic_DNA"/>
</dbReference>
<evidence type="ECO:0000313" key="1">
    <source>
        <dbReference type="EMBL" id="BDA79504.1"/>
    </source>
</evidence>
<dbReference type="RefSeq" id="WP_109019099.1">
    <property type="nucleotide sequence ID" value="NZ_AP025028.1"/>
</dbReference>
<proteinExistence type="predicted"/>
<evidence type="ECO:0000313" key="2">
    <source>
        <dbReference type="Proteomes" id="UP000245263"/>
    </source>
</evidence>
<dbReference type="Proteomes" id="UP000245263">
    <property type="component" value="Chromosome 1"/>
</dbReference>